<name>A0A4R6XM04_9GAMM</name>
<feature type="binding site" evidence="13">
    <location>
        <begin position="295"/>
        <end position="300"/>
    </location>
    <ligand>
        <name>a peptide</name>
        <dbReference type="ChEBI" id="CHEBI:60466"/>
    </ligand>
</feature>
<dbReference type="FunFam" id="3.30.2010.30:FF:000001">
    <property type="entry name" value="Leukotriene A(4) hydrolase"/>
    <property type="match status" value="1"/>
</dbReference>
<evidence type="ECO:0000256" key="7">
    <source>
        <dbReference type="ARBA" id="ARBA00022670"/>
    </source>
</evidence>
<dbReference type="GO" id="GO:0008237">
    <property type="term" value="F:metallopeptidase activity"/>
    <property type="evidence" value="ECO:0007669"/>
    <property type="project" value="UniProtKB-KW"/>
</dbReference>
<comment type="cofactor">
    <cofactor evidence="14">
        <name>Zn(2+)</name>
        <dbReference type="ChEBI" id="CHEBI:29105"/>
    </cofactor>
    <text evidence="14">Binds 1 zinc ion per subunit.</text>
</comment>
<feature type="domain" description="Peptidase M1 leukotriene A4 hydrolase/aminopeptidase C-terminal" evidence="15">
    <location>
        <begin position="489"/>
        <end position="628"/>
    </location>
</feature>
<dbReference type="SUPFAM" id="SSF63737">
    <property type="entry name" value="Leukotriene A4 hydrolase N-terminal domain"/>
    <property type="match status" value="1"/>
</dbReference>
<dbReference type="SUPFAM" id="SSF48371">
    <property type="entry name" value="ARM repeat"/>
    <property type="match status" value="1"/>
</dbReference>
<dbReference type="GO" id="GO:0006508">
    <property type="term" value="P:proteolysis"/>
    <property type="evidence" value="ECO:0007669"/>
    <property type="project" value="UniProtKB-KW"/>
</dbReference>
<evidence type="ECO:0000259" key="15">
    <source>
        <dbReference type="SMART" id="SM01263"/>
    </source>
</evidence>
<feature type="binding site" evidence="13">
    <location>
        <begin position="584"/>
        <end position="586"/>
    </location>
    <ligand>
        <name>a peptide</name>
        <dbReference type="ChEBI" id="CHEBI:60466"/>
    </ligand>
</feature>
<dbReference type="GO" id="GO:0005737">
    <property type="term" value="C:cytoplasm"/>
    <property type="evidence" value="ECO:0007669"/>
    <property type="project" value="UniProtKB-SubCell"/>
</dbReference>
<dbReference type="InterPro" id="IPR038502">
    <property type="entry name" value="M1_LTA-4_hydro/amino_C_sf"/>
</dbReference>
<dbReference type="EC" id="3.4.11.2" evidence="4"/>
<dbReference type="InterPro" id="IPR014782">
    <property type="entry name" value="Peptidase_M1_dom"/>
</dbReference>
<reference evidence="16 17" key="1">
    <citation type="submission" date="2019-03" db="EMBL/GenBank/DDBJ databases">
        <title>Genomic Encyclopedia of Type Strains, Phase IV (KMG-IV): sequencing the most valuable type-strain genomes for metagenomic binning, comparative biology and taxonomic classification.</title>
        <authorList>
            <person name="Goeker M."/>
        </authorList>
    </citation>
    <scope>NUCLEOTIDE SEQUENCE [LARGE SCALE GENOMIC DNA]</scope>
    <source>
        <strain evidence="16 17">DSM 25488</strain>
    </source>
</reference>
<evidence type="ECO:0000256" key="14">
    <source>
        <dbReference type="PIRSR" id="PIRSR634015-3"/>
    </source>
</evidence>
<accession>A0A4R6XM04</accession>
<dbReference type="InterPro" id="IPR034015">
    <property type="entry name" value="M1_LTA4H"/>
</dbReference>
<dbReference type="InterPro" id="IPR042097">
    <property type="entry name" value="Aminopeptidase_N-like_N_sf"/>
</dbReference>
<dbReference type="SUPFAM" id="SSF55486">
    <property type="entry name" value="Metalloproteases ('zincins'), catalytic domain"/>
    <property type="match status" value="1"/>
</dbReference>
<evidence type="ECO:0000256" key="9">
    <source>
        <dbReference type="ARBA" id="ARBA00022801"/>
    </source>
</evidence>
<feature type="binding site" evidence="13">
    <location>
        <begin position="168"/>
        <end position="170"/>
    </location>
    <ligand>
        <name>a peptide</name>
        <dbReference type="ChEBI" id="CHEBI:60466"/>
    </ligand>
</feature>
<keyword evidence="11" id="KW-0482">Metalloprotease</keyword>
<gene>
    <name evidence="16" type="ORF">C8D91_1580</name>
</gene>
<keyword evidence="17" id="KW-1185">Reference proteome</keyword>
<proteinExistence type="inferred from homology"/>
<feature type="active site" description="Proton acceptor" evidence="12">
    <location>
        <position position="325"/>
    </location>
</feature>
<evidence type="ECO:0000313" key="17">
    <source>
        <dbReference type="Proteomes" id="UP000295724"/>
    </source>
</evidence>
<keyword evidence="7" id="KW-0645">Protease</keyword>
<evidence type="ECO:0000256" key="6">
    <source>
        <dbReference type="ARBA" id="ARBA00022490"/>
    </source>
</evidence>
<feature type="binding site" evidence="14">
    <location>
        <position position="324"/>
    </location>
    <ligand>
        <name>Zn(2+)</name>
        <dbReference type="ChEBI" id="CHEBI:29105"/>
        <note>catalytic</note>
    </ligand>
</feature>
<dbReference type="PANTHER" id="PTHR45726">
    <property type="entry name" value="LEUKOTRIENE A-4 HYDROLASE"/>
    <property type="match status" value="1"/>
</dbReference>
<dbReference type="Pfam" id="PF09127">
    <property type="entry name" value="Leuk-A4-hydro_C"/>
    <property type="match status" value="1"/>
</dbReference>
<evidence type="ECO:0000256" key="11">
    <source>
        <dbReference type="ARBA" id="ARBA00023049"/>
    </source>
</evidence>
<dbReference type="SMART" id="SM01263">
    <property type="entry name" value="Leuk-A4-hydro_C"/>
    <property type="match status" value="1"/>
</dbReference>
<evidence type="ECO:0000256" key="8">
    <source>
        <dbReference type="ARBA" id="ARBA00022723"/>
    </source>
</evidence>
<dbReference type="GO" id="GO:0008270">
    <property type="term" value="F:zinc ion binding"/>
    <property type="evidence" value="ECO:0007669"/>
    <property type="project" value="InterPro"/>
</dbReference>
<protein>
    <recommendedName>
        <fullName evidence="5">Aminopeptidase N</fullName>
        <ecNumber evidence="4">3.4.11.2</ecNumber>
    </recommendedName>
</protein>
<organism evidence="16 17">
    <name type="scientific">Marinicella litoralis</name>
    <dbReference type="NCBI Taxonomy" id="644220"/>
    <lineage>
        <taxon>Bacteria</taxon>
        <taxon>Pseudomonadati</taxon>
        <taxon>Pseudomonadota</taxon>
        <taxon>Gammaproteobacteria</taxon>
        <taxon>Lysobacterales</taxon>
        <taxon>Marinicellaceae</taxon>
        <taxon>Marinicella</taxon>
    </lineage>
</organism>
<evidence type="ECO:0000256" key="13">
    <source>
        <dbReference type="PIRSR" id="PIRSR634015-2"/>
    </source>
</evidence>
<comment type="caution">
    <text evidence="16">The sequence shown here is derived from an EMBL/GenBank/DDBJ whole genome shotgun (WGS) entry which is preliminary data.</text>
</comment>
<feature type="active site" description="Proton donor" evidence="12">
    <location>
        <position position="410"/>
    </location>
</feature>
<keyword evidence="9 16" id="KW-0378">Hydrolase</keyword>
<evidence type="ECO:0000256" key="1">
    <source>
        <dbReference type="ARBA" id="ARBA00000098"/>
    </source>
</evidence>
<dbReference type="Gene3D" id="1.10.390.10">
    <property type="entry name" value="Neutral Protease Domain 2"/>
    <property type="match status" value="1"/>
</dbReference>
<evidence type="ECO:0000256" key="2">
    <source>
        <dbReference type="ARBA" id="ARBA00004496"/>
    </source>
</evidence>
<dbReference type="Gene3D" id="3.30.2010.30">
    <property type="match status" value="1"/>
</dbReference>
<dbReference type="InterPro" id="IPR015211">
    <property type="entry name" value="Peptidase_M1_C"/>
</dbReference>
<keyword evidence="6" id="KW-0963">Cytoplasm</keyword>
<dbReference type="PRINTS" id="PR00756">
    <property type="entry name" value="ALADIPTASE"/>
</dbReference>
<keyword evidence="10 14" id="KW-0862">Zinc</keyword>
<evidence type="ECO:0000256" key="12">
    <source>
        <dbReference type="PIRSR" id="PIRSR634015-1"/>
    </source>
</evidence>
<dbReference type="InterPro" id="IPR027268">
    <property type="entry name" value="Peptidase_M4/M1_CTD_sf"/>
</dbReference>
<comment type="subcellular location">
    <subcellularLocation>
        <location evidence="2">Cytoplasm</location>
    </subcellularLocation>
</comment>
<dbReference type="Pfam" id="PF01433">
    <property type="entry name" value="Peptidase_M1"/>
    <property type="match status" value="1"/>
</dbReference>
<feature type="binding site" evidence="14">
    <location>
        <position position="347"/>
    </location>
    <ligand>
        <name>Zn(2+)</name>
        <dbReference type="ChEBI" id="CHEBI:29105"/>
        <note>catalytic</note>
    </ligand>
</feature>
<dbReference type="Pfam" id="PF17900">
    <property type="entry name" value="Peptidase_M1_N"/>
    <property type="match status" value="1"/>
</dbReference>
<dbReference type="AlphaFoldDB" id="A0A4R6XM04"/>
<dbReference type="InterPro" id="IPR045357">
    <property type="entry name" value="Aminopeptidase_N-like_N"/>
</dbReference>
<dbReference type="GO" id="GO:0016285">
    <property type="term" value="F:alanyl aminopeptidase activity"/>
    <property type="evidence" value="ECO:0007669"/>
    <property type="project" value="UniProtKB-EC"/>
</dbReference>
<dbReference type="PANTHER" id="PTHR45726:SF3">
    <property type="entry name" value="LEUKOTRIENE A-4 HYDROLASE"/>
    <property type="match status" value="1"/>
</dbReference>
<dbReference type="Gene3D" id="1.25.40.320">
    <property type="entry name" value="Peptidase M1, leukotriene A4 hydrolase/aminopeptidase C-terminal domain"/>
    <property type="match status" value="1"/>
</dbReference>
<dbReference type="Proteomes" id="UP000295724">
    <property type="component" value="Unassembled WGS sequence"/>
</dbReference>
<comment type="similarity">
    <text evidence="3">Belongs to the peptidase M1 family.</text>
</comment>
<evidence type="ECO:0000256" key="5">
    <source>
        <dbReference type="ARBA" id="ARBA00015611"/>
    </source>
</evidence>
<dbReference type="CDD" id="cd09599">
    <property type="entry name" value="M1_LTA4H"/>
    <property type="match status" value="1"/>
</dbReference>
<evidence type="ECO:0000256" key="10">
    <source>
        <dbReference type="ARBA" id="ARBA00022833"/>
    </source>
</evidence>
<dbReference type="Gene3D" id="2.60.40.1730">
    <property type="entry name" value="tricorn interacting facor f3 domain"/>
    <property type="match status" value="1"/>
</dbReference>
<evidence type="ECO:0000256" key="4">
    <source>
        <dbReference type="ARBA" id="ARBA00012564"/>
    </source>
</evidence>
<dbReference type="InterPro" id="IPR001930">
    <property type="entry name" value="Peptidase_M1"/>
</dbReference>
<dbReference type="InterPro" id="IPR016024">
    <property type="entry name" value="ARM-type_fold"/>
</dbReference>
<dbReference type="InterPro" id="IPR049980">
    <property type="entry name" value="LTA4H_cat"/>
</dbReference>
<sequence>MRLIILTCFFLCGCQSPIKPSQPEATLETAETMDTLPQRPDVFSFSRHDQVKITHLDLNLKVKFKQQIMDGFVTINYKVIKPQANQLILDTRDLKIKRVESIEAKKTHKLVWRMGQSIEGLGSELIINLPDNHAPIKISYETMPQASGLQWLGAEKTSGKKHPFLFSQSQAVHARSWIPVQDTPSVRVTYNANIQVKAGLKVVMSADNNNQQAIDGIHTFSMQQPIPAYLIAIAIGDLQLQTISEHVTIYAEKEILQAAAYEFASTENMITATEAMYGKYRWGQYDLLILPPSFPFGGMENPKLSHITPTVIAGDRSLDSLIAHELAHSWSGNLVTNALWQDAWLNEGFTSYIEARIIEAIYGTDRMLMESTLIYQSLVEEMSELSEDAQKLINPSKTSDPDDYFSGVAYDKGRFFLEWMEQQVGRPDFDQFLNGYFEQYAFKSITSQDFVAYLEHNLLRQFPHKITEKQVDVWLNQPGLPEFFTPPATQIFTVIDQQVETWLAGDVEAKQINTASWTTQEWLHFLRALPPQLNTEQLHELDHAFQLTQRKNSEIAHDWLKISINNQYQAAYARLIDYLSSIGRVKLIKPLYEALMEHPDLHNLAMNIYIKSRPGYHNIAIKQIDAIVGFKQPE</sequence>
<evidence type="ECO:0000256" key="3">
    <source>
        <dbReference type="ARBA" id="ARBA00010136"/>
    </source>
</evidence>
<evidence type="ECO:0000313" key="16">
    <source>
        <dbReference type="EMBL" id="TDR20606.1"/>
    </source>
</evidence>
<feature type="binding site" evidence="14">
    <location>
        <position position="328"/>
    </location>
    <ligand>
        <name>Zn(2+)</name>
        <dbReference type="ChEBI" id="CHEBI:29105"/>
        <note>catalytic</note>
    </ligand>
</feature>
<dbReference type="EMBL" id="SNZB01000003">
    <property type="protein sequence ID" value="TDR20606.1"/>
    <property type="molecule type" value="Genomic_DNA"/>
</dbReference>
<keyword evidence="8 14" id="KW-0479">Metal-binding</keyword>
<comment type="catalytic activity">
    <reaction evidence="1">
        <text>Release of an N-terminal amino acid, Xaa-|-Yaa- from a peptide, amide or arylamide. Xaa is preferably Ala, but may be most amino acids including Pro (slow action). When a terminal hydrophobic residue is followed by a prolyl residue, the two may be released as an intact Xaa-Pro dipeptide.</text>
        <dbReference type="EC" id="3.4.11.2"/>
    </reaction>
</comment>